<feature type="chain" id="PRO_5040878465" evidence="2">
    <location>
        <begin position="19"/>
        <end position="375"/>
    </location>
</feature>
<feature type="signal peptide" evidence="2">
    <location>
        <begin position="1"/>
        <end position="18"/>
    </location>
</feature>
<feature type="compositionally biased region" description="Pro residues" evidence="1">
    <location>
        <begin position="98"/>
        <end position="126"/>
    </location>
</feature>
<feature type="compositionally biased region" description="Pro residues" evidence="1">
    <location>
        <begin position="134"/>
        <end position="176"/>
    </location>
</feature>
<dbReference type="AlphaFoldDB" id="A0A9X3YKE4"/>
<reference evidence="3" key="1">
    <citation type="submission" date="2023-02" db="EMBL/GenBank/DDBJ databases">
        <title>Tahibacter soli sp. nov. isolated from soil.</title>
        <authorList>
            <person name="Baek J.H."/>
            <person name="Lee J.K."/>
            <person name="Choi D.G."/>
            <person name="Jeon C.O."/>
        </authorList>
    </citation>
    <scope>NUCLEOTIDE SEQUENCE</scope>
    <source>
        <strain evidence="3">BL</strain>
    </source>
</reference>
<dbReference type="RefSeq" id="WP_263543796.1">
    <property type="nucleotide sequence ID" value="NZ_JAOVZO020000008.1"/>
</dbReference>
<dbReference type="PRINTS" id="PR01217">
    <property type="entry name" value="PRICHEXTENSN"/>
</dbReference>
<name>A0A9X3YKE4_9GAMM</name>
<protein>
    <submittedName>
        <fullName evidence="3">Uncharacterized protein</fullName>
    </submittedName>
</protein>
<gene>
    <name evidence="3" type="ORF">OD750_007045</name>
</gene>
<accession>A0A9X3YKE4</accession>
<keyword evidence="2" id="KW-0732">Signal</keyword>
<evidence type="ECO:0000313" key="4">
    <source>
        <dbReference type="Proteomes" id="UP001139971"/>
    </source>
</evidence>
<evidence type="ECO:0000313" key="3">
    <source>
        <dbReference type="EMBL" id="MDC8012303.1"/>
    </source>
</evidence>
<keyword evidence="4" id="KW-1185">Reference proteome</keyword>
<sequence>MLKRLALAMALFASSAWAQQELALTAKDIESGAADAKLAELGRQAAVTGREVVVNAPKEWHAKIAAKVKAGGKADVKLNDSFFENVVVRVSDKAAPKPAEPVEPPKPAVAPKPAPAPKPVETPKPATPVAAPKPVEPPPAPAPKPVETPPPAPVEPAPAPVAPPPAPVEAPKPAAPAPAVASPADPSVAVRQRLLQSLNEGRPAAGDLDVSQLQKGDTVYIEGSVRAVVRRDRLKTALHWLAGELNPKRAELRPLGENRYEVLEPLSAGEVSLRNDPTGAPQLFTGKIPGDGDAERLDLEKAYGEGRTITRSARADQLKQGDILYLGKSAGVVVRRDGTTLVRYWLDGGIDLNQRGLQKDKDSASKYRVLSDNIR</sequence>
<evidence type="ECO:0000256" key="2">
    <source>
        <dbReference type="SAM" id="SignalP"/>
    </source>
</evidence>
<comment type="caution">
    <text evidence="3">The sequence shown here is derived from an EMBL/GenBank/DDBJ whole genome shotgun (WGS) entry which is preliminary data.</text>
</comment>
<feature type="region of interest" description="Disordered" evidence="1">
    <location>
        <begin position="94"/>
        <end position="185"/>
    </location>
</feature>
<organism evidence="3 4">
    <name type="scientific">Tahibacter soli</name>
    <dbReference type="NCBI Taxonomy" id="2983605"/>
    <lineage>
        <taxon>Bacteria</taxon>
        <taxon>Pseudomonadati</taxon>
        <taxon>Pseudomonadota</taxon>
        <taxon>Gammaproteobacteria</taxon>
        <taxon>Lysobacterales</taxon>
        <taxon>Rhodanobacteraceae</taxon>
        <taxon>Tahibacter</taxon>
    </lineage>
</organism>
<dbReference type="EMBL" id="JAOVZO020000008">
    <property type="protein sequence ID" value="MDC8012303.1"/>
    <property type="molecule type" value="Genomic_DNA"/>
</dbReference>
<proteinExistence type="predicted"/>
<dbReference type="Proteomes" id="UP001139971">
    <property type="component" value="Unassembled WGS sequence"/>
</dbReference>
<evidence type="ECO:0000256" key="1">
    <source>
        <dbReference type="SAM" id="MobiDB-lite"/>
    </source>
</evidence>